<dbReference type="SUPFAM" id="SSF48163">
    <property type="entry name" value="An anticodon-binding domain of class I aminoacyl-tRNA synthetases"/>
    <property type="match status" value="1"/>
</dbReference>
<dbReference type="OMA" id="WNDGCED"/>
<gene>
    <name evidence="7" type="ORF">PHYPA_003762</name>
</gene>
<keyword evidence="4" id="KW-0067">ATP-binding</keyword>
<dbReference type="STRING" id="3218.A0A2K1L4K3"/>
<evidence type="ECO:0000313" key="9">
    <source>
        <dbReference type="Proteomes" id="UP000006727"/>
    </source>
</evidence>
<organism evidence="7">
    <name type="scientific">Physcomitrium patens</name>
    <name type="common">Spreading-leaved earth moss</name>
    <name type="synonym">Physcomitrella patens</name>
    <dbReference type="NCBI Taxonomy" id="3218"/>
    <lineage>
        <taxon>Eukaryota</taxon>
        <taxon>Viridiplantae</taxon>
        <taxon>Streptophyta</taxon>
        <taxon>Embryophyta</taxon>
        <taxon>Bryophyta</taxon>
        <taxon>Bryophytina</taxon>
        <taxon>Bryopsida</taxon>
        <taxon>Funariidae</taxon>
        <taxon>Funariales</taxon>
        <taxon>Funariaceae</taxon>
        <taxon>Physcomitrium</taxon>
    </lineage>
</organism>
<evidence type="ECO:0000313" key="8">
    <source>
        <dbReference type="EnsemblPlants" id="Pp3c2_37890V3.1"/>
    </source>
</evidence>
<reference evidence="7 9" key="2">
    <citation type="journal article" date="2018" name="Plant J.">
        <title>The Physcomitrella patens chromosome-scale assembly reveals moss genome structure and evolution.</title>
        <authorList>
            <person name="Lang D."/>
            <person name="Ullrich K.K."/>
            <person name="Murat F."/>
            <person name="Fuchs J."/>
            <person name="Jenkins J."/>
            <person name="Haas F.B."/>
            <person name="Piednoel M."/>
            <person name="Gundlach H."/>
            <person name="Van Bel M."/>
            <person name="Meyberg R."/>
            <person name="Vives C."/>
            <person name="Morata J."/>
            <person name="Symeonidi A."/>
            <person name="Hiss M."/>
            <person name="Muchero W."/>
            <person name="Kamisugi Y."/>
            <person name="Saleh O."/>
            <person name="Blanc G."/>
            <person name="Decker E.L."/>
            <person name="van Gessel N."/>
            <person name="Grimwood J."/>
            <person name="Hayes R.D."/>
            <person name="Graham S.W."/>
            <person name="Gunter L.E."/>
            <person name="McDaniel S.F."/>
            <person name="Hoernstein S.N.W."/>
            <person name="Larsson A."/>
            <person name="Li F.W."/>
            <person name="Perroud P.F."/>
            <person name="Phillips J."/>
            <person name="Ranjan P."/>
            <person name="Rokshar D.S."/>
            <person name="Rothfels C.J."/>
            <person name="Schneider L."/>
            <person name="Shu S."/>
            <person name="Stevenson D.W."/>
            <person name="Thummler F."/>
            <person name="Tillich M."/>
            <person name="Villarreal Aguilar J.C."/>
            <person name="Widiez T."/>
            <person name="Wong G.K."/>
            <person name="Wymore A."/>
            <person name="Zhang Y."/>
            <person name="Zimmer A.D."/>
            <person name="Quatrano R.S."/>
            <person name="Mayer K.F.X."/>
            <person name="Goodstein D."/>
            <person name="Casacuberta J.M."/>
            <person name="Vandepoele K."/>
            <person name="Reski R."/>
            <person name="Cuming A.C."/>
            <person name="Tuskan G.A."/>
            <person name="Maumus F."/>
            <person name="Salse J."/>
            <person name="Schmutz J."/>
            <person name="Rensing S.A."/>
        </authorList>
    </citation>
    <scope>NUCLEOTIDE SEQUENCE [LARGE SCALE GENOMIC DNA]</scope>
    <source>
        <strain evidence="8 9">cv. Gransden 2004</strain>
    </source>
</reference>
<evidence type="ECO:0000313" key="7">
    <source>
        <dbReference type="EMBL" id="PNR60969.1"/>
    </source>
</evidence>
<dbReference type="GO" id="GO:0006412">
    <property type="term" value="P:translation"/>
    <property type="evidence" value="ECO:0007669"/>
    <property type="project" value="UniProtKB-KW"/>
</dbReference>
<dbReference type="PANTHER" id="PTHR43311">
    <property type="entry name" value="GLUTAMATE--TRNA LIGASE"/>
    <property type="match status" value="1"/>
</dbReference>
<proteinExistence type="inferred from homology"/>
<dbReference type="InterPro" id="IPR049940">
    <property type="entry name" value="GluQ/Sye"/>
</dbReference>
<dbReference type="Proteomes" id="UP000006727">
    <property type="component" value="Chromosome 2"/>
</dbReference>
<dbReference type="AlphaFoldDB" id="A0A2K1L4K3"/>
<dbReference type="GO" id="GO:0000049">
    <property type="term" value="F:tRNA binding"/>
    <property type="evidence" value="ECO:0007669"/>
    <property type="project" value="InterPro"/>
</dbReference>
<name>A0A2K1L4K3_PHYPA</name>
<keyword evidence="3" id="KW-0547">Nucleotide-binding</keyword>
<dbReference type="GO" id="GO:0005524">
    <property type="term" value="F:ATP binding"/>
    <property type="evidence" value="ECO:0007669"/>
    <property type="project" value="UniProtKB-KW"/>
</dbReference>
<keyword evidence="2" id="KW-0436">Ligase</keyword>
<dbReference type="InParanoid" id="A0A2K1L4K3"/>
<dbReference type="EnsemblPlants" id="Pp3c2_37890V3.1">
    <property type="protein sequence ID" value="Pp3c2_37890V3.1"/>
    <property type="gene ID" value="Pp3c2_37890"/>
</dbReference>
<dbReference type="InterPro" id="IPR008925">
    <property type="entry name" value="aa_tRNA-synth_I_cd-bd_sf"/>
</dbReference>
<keyword evidence="9" id="KW-1185">Reference proteome</keyword>
<reference evidence="7 9" key="1">
    <citation type="journal article" date="2008" name="Science">
        <title>The Physcomitrella genome reveals evolutionary insights into the conquest of land by plants.</title>
        <authorList>
            <person name="Rensing S."/>
            <person name="Lang D."/>
            <person name="Zimmer A."/>
            <person name="Terry A."/>
            <person name="Salamov A."/>
            <person name="Shapiro H."/>
            <person name="Nishiyama T."/>
            <person name="Perroud P.-F."/>
            <person name="Lindquist E."/>
            <person name="Kamisugi Y."/>
            <person name="Tanahashi T."/>
            <person name="Sakakibara K."/>
            <person name="Fujita T."/>
            <person name="Oishi K."/>
            <person name="Shin-I T."/>
            <person name="Kuroki Y."/>
            <person name="Toyoda A."/>
            <person name="Suzuki Y."/>
            <person name="Hashimoto A."/>
            <person name="Yamaguchi K."/>
            <person name="Sugano A."/>
            <person name="Kohara Y."/>
            <person name="Fujiyama A."/>
            <person name="Anterola A."/>
            <person name="Aoki S."/>
            <person name="Ashton N."/>
            <person name="Barbazuk W.B."/>
            <person name="Barker E."/>
            <person name="Bennetzen J."/>
            <person name="Bezanilla M."/>
            <person name="Blankenship R."/>
            <person name="Cho S.H."/>
            <person name="Dutcher S."/>
            <person name="Estelle M."/>
            <person name="Fawcett J.A."/>
            <person name="Gundlach H."/>
            <person name="Hanada K."/>
            <person name="Heyl A."/>
            <person name="Hicks K.A."/>
            <person name="Hugh J."/>
            <person name="Lohr M."/>
            <person name="Mayer K."/>
            <person name="Melkozernov A."/>
            <person name="Murata T."/>
            <person name="Nelson D."/>
            <person name="Pils B."/>
            <person name="Prigge M."/>
            <person name="Reiss B."/>
            <person name="Renner T."/>
            <person name="Rombauts S."/>
            <person name="Rushton P."/>
            <person name="Sanderfoot A."/>
            <person name="Schween G."/>
            <person name="Shiu S.-H."/>
            <person name="Stueber K."/>
            <person name="Theodoulou F.L."/>
            <person name="Tu H."/>
            <person name="Van de Peer Y."/>
            <person name="Verrier P.J."/>
            <person name="Waters E."/>
            <person name="Wood A."/>
            <person name="Yang L."/>
            <person name="Cove D."/>
            <person name="Cuming A."/>
            <person name="Hasebe M."/>
            <person name="Lucas S."/>
            <person name="Mishler D.B."/>
            <person name="Reski R."/>
            <person name="Grigoriev I."/>
            <person name="Quatrano R.S."/>
            <person name="Boore J.L."/>
        </authorList>
    </citation>
    <scope>NUCLEOTIDE SEQUENCE [LARGE SCALE GENOMIC DNA]</scope>
    <source>
        <strain evidence="8 9">cv. Gransden 2004</strain>
    </source>
</reference>
<dbReference type="GO" id="GO:0004812">
    <property type="term" value="F:aminoacyl-tRNA ligase activity"/>
    <property type="evidence" value="ECO:0007669"/>
    <property type="project" value="UniProtKB-KW"/>
</dbReference>
<protein>
    <submittedName>
        <fullName evidence="7 8">Uncharacterized protein</fullName>
    </submittedName>
</protein>
<keyword evidence="5" id="KW-0648">Protein biosynthesis</keyword>
<evidence type="ECO:0000256" key="4">
    <source>
        <dbReference type="ARBA" id="ARBA00022840"/>
    </source>
</evidence>
<dbReference type="PANTHER" id="PTHR43311:SF2">
    <property type="entry name" value="GLUTAMATE--TRNA LIGASE, MITOCHONDRIAL-RELATED"/>
    <property type="match status" value="1"/>
</dbReference>
<evidence type="ECO:0000256" key="6">
    <source>
        <dbReference type="ARBA" id="ARBA00023146"/>
    </source>
</evidence>
<evidence type="ECO:0000256" key="5">
    <source>
        <dbReference type="ARBA" id="ARBA00022917"/>
    </source>
</evidence>
<keyword evidence="6" id="KW-0030">Aminoacyl-tRNA synthetase</keyword>
<dbReference type="PaxDb" id="3218-PP1S1_154V6.1"/>
<dbReference type="EMBL" id="ABEU02000002">
    <property type="protein sequence ID" value="PNR60969.1"/>
    <property type="molecule type" value="Genomic_DNA"/>
</dbReference>
<reference evidence="8" key="3">
    <citation type="submission" date="2020-12" db="UniProtKB">
        <authorList>
            <consortium name="EnsemblPlants"/>
        </authorList>
    </citation>
    <scope>IDENTIFICATION</scope>
</reference>
<dbReference type="InterPro" id="IPR020061">
    <property type="entry name" value="Glu_tRNA_lig_a-bdl"/>
</dbReference>
<evidence type="ECO:0000256" key="2">
    <source>
        <dbReference type="ARBA" id="ARBA00022598"/>
    </source>
</evidence>
<dbReference type="Gramene" id="Pp3c2_37890V3.1">
    <property type="protein sequence ID" value="Pp3c2_37890V3.1"/>
    <property type="gene ID" value="Pp3c2_37890"/>
</dbReference>
<evidence type="ECO:0000256" key="3">
    <source>
        <dbReference type="ARBA" id="ARBA00022741"/>
    </source>
</evidence>
<dbReference type="Gene3D" id="1.10.1160.10">
    <property type="entry name" value="Glutamyl-trna Synthetase, Domain 2"/>
    <property type="match status" value="1"/>
</dbReference>
<comment type="similarity">
    <text evidence="1">Belongs to the class-I aminoacyl-tRNA synthetase family. Glutamate--tRNA ligase type 1 subfamily.</text>
</comment>
<evidence type="ECO:0000256" key="1">
    <source>
        <dbReference type="ARBA" id="ARBA00007894"/>
    </source>
</evidence>
<accession>A0A2K1L4K3</accession>
<sequence>MRMTVQFMEMGYVAPAMVNYLALLGWNDGCEDEIFTVDQISGQHLRLMPTEDIATMFREQWLKAGIIFESVSGSFINVAMELLKNGTELVANSGNHFGELQVAVEGGHGAGNKWIKAMGKSFKRKANFFLLPIGKRLFMPVRVLLTGSMKCLEVGALLGLVREEQASGSVTQKAGLVPLSDRIKILRGGLSRCF</sequence>